<keyword evidence="3" id="KW-1133">Transmembrane helix</keyword>
<dbReference type="InterPro" id="IPR027107">
    <property type="entry name" value="Tuberin/Ral-act_asu"/>
</dbReference>
<dbReference type="GO" id="GO:0005634">
    <property type="term" value="C:nucleus"/>
    <property type="evidence" value="ECO:0007669"/>
    <property type="project" value="InterPro"/>
</dbReference>
<feature type="transmembrane region" description="Helical" evidence="3">
    <location>
        <begin position="1287"/>
        <end position="1308"/>
    </location>
</feature>
<name>A0AAD9L9X7_PAPLA</name>
<proteinExistence type="predicted"/>
<dbReference type="Proteomes" id="UP001182556">
    <property type="component" value="Unassembled WGS sequence"/>
</dbReference>
<dbReference type="InterPro" id="IPR018515">
    <property type="entry name" value="Tuberin-type_domain"/>
</dbReference>
<dbReference type="GO" id="GO:0005096">
    <property type="term" value="F:GTPase activator activity"/>
    <property type="evidence" value="ECO:0007669"/>
    <property type="project" value="UniProtKB-KW"/>
</dbReference>
<dbReference type="GO" id="GO:0032007">
    <property type="term" value="P:negative regulation of TOR signaling"/>
    <property type="evidence" value="ECO:0007669"/>
    <property type="project" value="TreeGrafter"/>
</dbReference>
<feature type="region of interest" description="Disordered" evidence="2">
    <location>
        <begin position="1039"/>
        <end position="1085"/>
    </location>
</feature>
<organism evidence="5 6">
    <name type="scientific">Papiliotrema laurentii</name>
    <name type="common">Cryptococcus laurentii</name>
    <dbReference type="NCBI Taxonomy" id="5418"/>
    <lineage>
        <taxon>Eukaryota</taxon>
        <taxon>Fungi</taxon>
        <taxon>Dikarya</taxon>
        <taxon>Basidiomycota</taxon>
        <taxon>Agaricomycotina</taxon>
        <taxon>Tremellomycetes</taxon>
        <taxon>Tremellales</taxon>
        <taxon>Rhynchogastremaceae</taxon>
        <taxon>Papiliotrema</taxon>
    </lineage>
</organism>
<dbReference type="FunFam" id="3.40.50.11210:FF:000007">
    <property type="entry name" value="Tuberous sclerosis 2"/>
    <property type="match status" value="1"/>
</dbReference>
<dbReference type="GO" id="GO:0033596">
    <property type="term" value="C:TSC1-TSC2 complex"/>
    <property type="evidence" value="ECO:0007669"/>
    <property type="project" value="TreeGrafter"/>
</dbReference>
<dbReference type="EMBL" id="JAODAN010000001">
    <property type="protein sequence ID" value="KAK1927684.1"/>
    <property type="molecule type" value="Genomic_DNA"/>
</dbReference>
<sequence>MTERERSKDRPSGSHHTSASASAHGYFMGLFGGGKRAAQAPPSTTRTHATPDHPHQSAGKSAEEMLSPRMGSGTLPLPPVETVRRAPSPIPFDLHAAIDAMQVEEDSSGHLPDMIEKTAAHLASFINAEDIFNANRELPSSVSPEDIRTLYIRASAFANVKSESALRISAMRLLAALVTIYPPVHFATTETPVALPDIINVRSIYSLIVSPTTASSPSVHVEAVYVEVGALKALTKNGTQVDGLDGIVGWLIRTLSGLTDDFAAWCIKKDDENKKRDACDTVIAIIELLHTIVISHVALFAPSDITKIIKPVLHLIIAGISSSTATPQFGDDLLLHQPYRRSSPIASAINSPLVGSLGLEPSLRHSIASSRSLRRDTGSSVGTSTPKFGPTRAFLPGEAKWTRPVPALCAFMDALINDAALSDDLFREILLFLCFCFGQDESEVVPETTWSSLCDVLHLMLSAKGGRRGEQVLHTILEGKEKLETKIPEADRKVARGAVISSRSLFQHLHSGSSSDITTATGAQSTLGPYLRAAQSTSRFIGDDKVSDRARWQLVDYEILALLQDHMGWLEGSNGGESSIVGDVWTEGHIACEILHGMIPIITNPAYLRQSPDGPEDVNPLRGLFDTIIHQLPLALGKLYPASNTAPLFFHPRYIDVLLDMSSSLDEEDAGIVIDYYQRECLCLPFTSNWIRNIWRLVQAFYIPASSSPTLRRKITSLLLHDVYKYAEDLPEHRIELVSKAIVPFLESVLIDEKDEDFVHEALSVLVSAAVAETMERDEDRRRARAQRGVKENEDEDAAALPSPEAKEAALGGSFDSIRQLIIRMATQTACRDVEGKLAPPSSTSIPIPAVEPRIERRSSTRSREAPSALRGLVEALSPPRQTRELPPMSSIASPVSEDTMSFTATMTGPTPADSPSPVPHADCRSLQAVTSLIAIFNRLAFAPPHSYTLVGTVARTPASSRCITIYRDLLGLLYPMTDDTQGPILKIPSRCPRSRLIILQFLVRLRADNKHRIYVRQGIDDTVRPYAAILKRTKELERAEMEEASRRSGRSTGGNSTEERGRATRVQPDTSARSRSRSKPAIVRGADPTYDPLWHIPDEVAFEMPLDTLPSAGLTTYDPNHPSLKDPSGPAVEDIWLPVSEYLRVLNGILRGHDWELVSYVLTFLPLQLSNKLFFHGARATKEVRALLDVLCRGVLGGQSPWERRFNIPTFIKRADINAAAYQSLCILISYRSVFTRVETDRLVQSFMAGLQGKEQLAKPCLQALTLSVYELEQSVSRNLTEIVRAMINILTTTGLAVHILEFLIALGQNNNLFRNFTDEQYRLVFRVAIGYITEHNARSDNTADLRDISTREAYILSQHVIGLAYYAIYLWFLALRLPQRPSLVTEITREILKGRSQRVLVDEMAEVCFDWLARYTYGNADPKPANSFLSDVVMQGKGEEIKSASWFLGGAIITIASHPRSGWATITTTRPTGTTSVVCKLENIPLVDLGEANADMLSLPAVLMANRRTIQDGHASSDGAKAESQLPDPTDIVNAESATSAEGFDQTSQHGYIWSGATPSQRRKDVVVDPSYLALQLLSSYPNASLDTPRGRLIPPEERYNRALRGIQNTPVIDNLKIAVLYVGPGQTTEREILGNIDGSPQYLDFLSNLGRLIRLKGQVDVFVGGLNRDNDSDGEYAYAWWDDLSQVVFHAPTMMPNLKEYPNYENKKRLIGNDYVKIVFNDSGKDFAFDTIKTEWNFINIVISPHNTGAGEEGLPPDGAEWRASAPIVTSSTDEGLLDWDREKWFKVTIQRADGIPDFSPIGMHKLVSRRALPIIIRHFSQLATDLAARFVHIRRATDAASAEYITSWRSRLQAMNRLRSMLPPVEIPSENDLAEREQLLRDFTRLFTYRPPPEKEE</sequence>
<evidence type="ECO:0000256" key="1">
    <source>
        <dbReference type="ARBA" id="ARBA00022468"/>
    </source>
</evidence>
<keyword evidence="1" id="KW-0343">GTPase activation</keyword>
<evidence type="ECO:0000259" key="4">
    <source>
        <dbReference type="PROSITE" id="PS50085"/>
    </source>
</evidence>
<dbReference type="GO" id="GO:0051056">
    <property type="term" value="P:regulation of small GTPase mediated signal transduction"/>
    <property type="evidence" value="ECO:0007669"/>
    <property type="project" value="InterPro"/>
</dbReference>
<comment type="caution">
    <text evidence="5">The sequence shown here is derived from an EMBL/GenBank/DDBJ whole genome shotgun (WGS) entry which is preliminary data.</text>
</comment>
<dbReference type="Gene3D" id="3.40.50.11210">
    <property type="entry name" value="Rap/Ran-GAP"/>
    <property type="match status" value="1"/>
</dbReference>
<dbReference type="Pfam" id="PF02145">
    <property type="entry name" value="Rap_GAP"/>
    <property type="match status" value="1"/>
</dbReference>
<evidence type="ECO:0000256" key="3">
    <source>
        <dbReference type="SAM" id="Phobius"/>
    </source>
</evidence>
<dbReference type="InterPro" id="IPR035974">
    <property type="entry name" value="Rap/Ran-GAP_sf"/>
</dbReference>
<dbReference type="Pfam" id="PF11864">
    <property type="entry name" value="DUF3384"/>
    <property type="match status" value="1"/>
</dbReference>
<reference evidence="5" key="1">
    <citation type="submission" date="2023-02" db="EMBL/GenBank/DDBJ databases">
        <title>Identification and recombinant expression of a fungal hydrolase from Papiliotrema laurentii that hydrolyzes apple cutin and clears colloidal polyester polyurethane.</title>
        <authorList>
            <consortium name="DOE Joint Genome Institute"/>
            <person name="Roman V.A."/>
            <person name="Bojanowski C."/>
            <person name="Crable B.R."/>
            <person name="Wagner D.N."/>
            <person name="Hung C.S."/>
            <person name="Nadeau L.J."/>
            <person name="Schratz L."/>
            <person name="Haridas S."/>
            <person name="Pangilinan J."/>
            <person name="Lipzen A."/>
            <person name="Na H."/>
            <person name="Yan M."/>
            <person name="Ng V."/>
            <person name="Grigoriev I.V."/>
            <person name="Spatafora J.W."/>
            <person name="Barlow D."/>
            <person name="Biffinger J."/>
            <person name="Kelley-Loughnane N."/>
            <person name="Varaljay V.A."/>
            <person name="Crookes-Goodson W.J."/>
        </authorList>
    </citation>
    <scope>NUCLEOTIDE SEQUENCE</scope>
    <source>
        <strain evidence="5">5307AH</strain>
    </source>
</reference>
<dbReference type="PANTHER" id="PTHR10063:SF0">
    <property type="entry name" value="TUBERIN"/>
    <property type="match status" value="1"/>
</dbReference>
<feature type="compositionally biased region" description="Low complexity" evidence="2">
    <location>
        <begin position="14"/>
        <end position="25"/>
    </location>
</feature>
<feature type="region of interest" description="Disordered" evidence="2">
    <location>
        <begin position="368"/>
        <end position="389"/>
    </location>
</feature>
<keyword evidence="6" id="KW-1185">Reference proteome</keyword>
<dbReference type="PANTHER" id="PTHR10063">
    <property type="entry name" value="TUBERIN"/>
    <property type="match status" value="1"/>
</dbReference>
<feature type="domain" description="Rap-GAP" evidence="4">
    <location>
        <begin position="1606"/>
        <end position="1862"/>
    </location>
</feature>
<feature type="compositionally biased region" description="Basic and acidic residues" evidence="2">
    <location>
        <begin position="1"/>
        <end position="12"/>
    </location>
</feature>
<gene>
    <name evidence="5" type="ORF">DB88DRAFT_43934</name>
</gene>
<keyword evidence="3" id="KW-0812">Transmembrane</keyword>
<dbReference type="InterPro" id="IPR000331">
    <property type="entry name" value="Rap/Ran_GAP_dom"/>
</dbReference>
<feature type="region of interest" description="Disordered" evidence="2">
    <location>
        <begin position="777"/>
        <end position="808"/>
    </location>
</feature>
<feature type="transmembrane region" description="Helical" evidence="3">
    <location>
        <begin position="1355"/>
        <end position="1376"/>
    </location>
</feature>
<evidence type="ECO:0000256" key="2">
    <source>
        <dbReference type="SAM" id="MobiDB-lite"/>
    </source>
</evidence>
<dbReference type="InterPro" id="IPR024584">
    <property type="entry name" value="Tuberin_N"/>
</dbReference>
<accession>A0AAD9L9X7</accession>
<protein>
    <recommendedName>
        <fullName evidence="4">Rap-GAP domain-containing protein</fullName>
    </recommendedName>
</protein>
<evidence type="ECO:0000313" key="6">
    <source>
        <dbReference type="Proteomes" id="UP001182556"/>
    </source>
</evidence>
<feature type="region of interest" description="Disordered" evidence="2">
    <location>
        <begin position="1"/>
        <end position="78"/>
    </location>
</feature>
<dbReference type="PROSITE" id="PS50085">
    <property type="entry name" value="RAPGAP"/>
    <property type="match status" value="1"/>
</dbReference>
<dbReference type="SUPFAM" id="SSF111347">
    <property type="entry name" value="Rap/Ran-GAP"/>
    <property type="match status" value="1"/>
</dbReference>
<dbReference type="Pfam" id="PF03542">
    <property type="entry name" value="Tuberin"/>
    <property type="match status" value="1"/>
</dbReference>
<evidence type="ECO:0000313" key="5">
    <source>
        <dbReference type="EMBL" id="KAK1927684.1"/>
    </source>
</evidence>
<keyword evidence="3" id="KW-0472">Membrane</keyword>